<dbReference type="Gene3D" id="3.90.640.10">
    <property type="entry name" value="Actin, Chain A, domain 4"/>
    <property type="match status" value="1"/>
</dbReference>
<evidence type="ECO:0000313" key="6">
    <source>
        <dbReference type="Proteomes" id="UP001142055"/>
    </source>
</evidence>
<dbReference type="Pfam" id="PF00012">
    <property type="entry name" value="HSP70"/>
    <property type="match status" value="1"/>
</dbReference>
<dbReference type="EMBL" id="JAPWDV010000004">
    <property type="protein sequence ID" value="KAJ6215443.1"/>
    <property type="molecule type" value="Genomic_DNA"/>
</dbReference>
<dbReference type="Gene3D" id="2.60.34.10">
    <property type="entry name" value="Substrate Binding Domain Of DNAk, Chain A, domain 1"/>
    <property type="match status" value="1"/>
</dbReference>
<dbReference type="InterPro" id="IPR013126">
    <property type="entry name" value="Hsp_70_fam"/>
</dbReference>
<dbReference type="PANTHER" id="PTHR19375">
    <property type="entry name" value="HEAT SHOCK PROTEIN 70KDA"/>
    <property type="match status" value="1"/>
</dbReference>
<accession>A0A9Q0LYH6</accession>
<comment type="caution">
    <text evidence="5">The sequence shown here is derived from an EMBL/GenBank/DDBJ whole genome shotgun (WGS) entry which is preliminary data.</text>
</comment>
<dbReference type="GO" id="GO:0005524">
    <property type="term" value="F:ATP binding"/>
    <property type="evidence" value="ECO:0007669"/>
    <property type="project" value="UniProtKB-KW"/>
</dbReference>
<sequence>MSNRITPPIGIDIGSSNSCVAVWKNGSVKIISADQHHRTRTIPSYVGFYADGCVKIGQSAMEETLYNPTDGSTIFGIKRLIGKRTTNRSVMDAMDMYPFHIVDNDGFPNVEVEIDEVSKQFSLEQIMSIIMGKLKDMAETYLGEDVSDAVVTVPAYFNCEQRRMIIVSGKIAGLNIVRIINDSSAIALAYGFGFTSCGHEQNFLICDLGASKCEISIIQVKMNSFKNHHNDETDIDISEAIDAICILRTNVERAKRSLSSVRSVDIDIDELTDGNSLHVTITRDRFDDLCVELIEKIVEMVDDALVKAEMVQSSIDELIMVGGCSRIPIVRRKIQSYFDHIMNGSFNDDEVVAYGAAIQGAIIANVETSERLNEIVLEEIVSSTIGIEDLNGLMYPIIEYGTSIPCSIEAIVQPFNDASVSSIYIDIYEGDNKIATQNIFIGKFMFTDPVPERRDNGREHPMVWVKFRINKDELLKVWARDIHNNCFHLMGITANDGIHYSLEDIERLREETKYYLEQDRRKDDND</sequence>
<name>A0A9Q0LYH6_BLOTA</name>
<comment type="similarity">
    <text evidence="1 4">Belongs to the heat shock protein 70 family.</text>
</comment>
<protein>
    <submittedName>
        <fullName evidence="5">Uncharacterized protein</fullName>
    </submittedName>
</protein>
<dbReference type="Gene3D" id="3.30.420.40">
    <property type="match status" value="4"/>
</dbReference>
<dbReference type="FunFam" id="3.90.640.10:FF:000003">
    <property type="entry name" value="Molecular chaperone DnaK"/>
    <property type="match status" value="1"/>
</dbReference>
<dbReference type="Proteomes" id="UP001142055">
    <property type="component" value="Chromosome 4"/>
</dbReference>
<dbReference type="AlphaFoldDB" id="A0A9Q0LYH6"/>
<dbReference type="SUPFAM" id="SSF53067">
    <property type="entry name" value="Actin-like ATPase domain"/>
    <property type="match status" value="2"/>
</dbReference>
<proteinExistence type="inferred from homology"/>
<keyword evidence="3 4" id="KW-0067">ATP-binding</keyword>
<dbReference type="SUPFAM" id="SSF100920">
    <property type="entry name" value="Heat shock protein 70kD (HSP70), peptide-binding domain"/>
    <property type="match status" value="1"/>
</dbReference>
<dbReference type="GO" id="GO:0140662">
    <property type="term" value="F:ATP-dependent protein folding chaperone"/>
    <property type="evidence" value="ECO:0007669"/>
    <property type="project" value="InterPro"/>
</dbReference>
<evidence type="ECO:0000256" key="4">
    <source>
        <dbReference type="RuleBase" id="RU003322"/>
    </source>
</evidence>
<dbReference type="InterPro" id="IPR018181">
    <property type="entry name" value="Heat_shock_70_CS"/>
</dbReference>
<reference evidence="5" key="1">
    <citation type="submission" date="2022-12" db="EMBL/GenBank/DDBJ databases">
        <title>Genome assemblies of Blomia tropicalis.</title>
        <authorList>
            <person name="Cui Y."/>
        </authorList>
    </citation>
    <scope>NUCLEOTIDE SEQUENCE</scope>
    <source>
        <tissue evidence="5">Adult mites</tissue>
    </source>
</reference>
<dbReference type="InterPro" id="IPR029047">
    <property type="entry name" value="HSP70_peptide-bd_sf"/>
</dbReference>
<dbReference type="FunFam" id="3.30.30.30:FF:000005">
    <property type="entry name" value="Heat shock protein ssb1"/>
    <property type="match status" value="1"/>
</dbReference>
<dbReference type="PROSITE" id="PS01036">
    <property type="entry name" value="HSP70_3"/>
    <property type="match status" value="1"/>
</dbReference>
<dbReference type="PRINTS" id="PR00301">
    <property type="entry name" value="HEATSHOCK70"/>
</dbReference>
<evidence type="ECO:0000256" key="2">
    <source>
        <dbReference type="ARBA" id="ARBA00022741"/>
    </source>
</evidence>
<dbReference type="InterPro" id="IPR043129">
    <property type="entry name" value="ATPase_NBD"/>
</dbReference>
<keyword evidence="6" id="KW-1185">Reference proteome</keyword>
<organism evidence="5 6">
    <name type="scientific">Blomia tropicalis</name>
    <name type="common">Mite</name>
    <dbReference type="NCBI Taxonomy" id="40697"/>
    <lineage>
        <taxon>Eukaryota</taxon>
        <taxon>Metazoa</taxon>
        <taxon>Ecdysozoa</taxon>
        <taxon>Arthropoda</taxon>
        <taxon>Chelicerata</taxon>
        <taxon>Arachnida</taxon>
        <taxon>Acari</taxon>
        <taxon>Acariformes</taxon>
        <taxon>Sarcoptiformes</taxon>
        <taxon>Astigmata</taxon>
        <taxon>Glycyphagoidea</taxon>
        <taxon>Echimyopodidae</taxon>
        <taxon>Blomia</taxon>
    </lineage>
</organism>
<gene>
    <name evidence="5" type="ORF">RDWZM_009943</name>
</gene>
<evidence type="ECO:0000313" key="5">
    <source>
        <dbReference type="EMBL" id="KAJ6215443.1"/>
    </source>
</evidence>
<evidence type="ECO:0000256" key="1">
    <source>
        <dbReference type="ARBA" id="ARBA00007381"/>
    </source>
</evidence>
<evidence type="ECO:0000256" key="3">
    <source>
        <dbReference type="ARBA" id="ARBA00022840"/>
    </source>
</evidence>
<keyword evidence="2 4" id="KW-0547">Nucleotide-binding</keyword>